<proteinExistence type="predicted"/>
<dbReference type="EMBL" id="BKCJ010463504">
    <property type="protein sequence ID" value="GFA65832.1"/>
    <property type="molecule type" value="Genomic_DNA"/>
</dbReference>
<evidence type="ECO:0000313" key="1">
    <source>
        <dbReference type="EMBL" id="GFA65832.1"/>
    </source>
</evidence>
<name>A0A699JY98_TANCI</name>
<gene>
    <name evidence="1" type="ORF">Tci_637804</name>
</gene>
<organism evidence="1">
    <name type="scientific">Tanacetum cinerariifolium</name>
    <name type="common">Dalmatian daisy</name>
    <name type="synonym">Chrysanthemum cinerariifolium</name>
    <dbReference type="NCBI Taxonomy" id="118510"/>
    <lineage>
        <taxon>Eukaryota</taxon>
        <taxon>Viridiplantae</taxon>
        <taxon>Streptophyta</taxon>
        <taxon>Embryophyta</taxon>
        <taxon>Tracheophyta</taxon>
        <taxon>Spermatophyta</taxon>
        <taxon>Magnoliopsida</taxon>
        <taxon>eudicotyledons</taxon>
        <taxon>Gunneridae</taxon>
        <taxon>Pentapetalae</taxon>
        <taxon>asterids</taxon>
        <taxon>campanulids</taxon>
        <taxon>Asterales</taxon>
        <taxon>Asteraceae</taxon>
        <taxon>Asteroideae</taxon>
        <taxon>Anthemideae</taxon>
        <taxon>Anthemidinae</taxon>
        <taxon>Tanacetum</taxon>
    </lineage>
</organism>
<sequence length="154" mass="18182">MIPTSWSPVIIVYDRDVALGISHWGLQRQQFYRAKINMMSKHKVFITMRILSVVSVQLEKKSSYGYLKKIVGIIFKNMVEDVQQGVESYQRKLNLTKPQRTYKSKKKRLLRVDEIHKFCDGTLQSVRNILHERLLNFKFGYNKRMPFEGVENKG</sequence>
<dbReference type="AlphaFoldDB" id="A0A699JY98"/>
<accession>A0A699JY98</accession>
<protein>
    <submittedName>
        <fullName evidence="1">Uncharacterized protein</fullName>
    </submittedName>
</protein>
<reference evidence="1" key="1">
    <citation type="journal article" date="2019" name="Sci. Rep.">
        <title>Draft genome of Tanacetum cinerariifolium, the natural source of mosquito coil.</title>
        <authorList>
            <person name="Yamashiro T."/>
            <person name="Shiraishi A."/>
            <person name="Satake H."/>
            <person name="Nakayama K."/>
        </authorList>
    </citation>
    <scope>NUCLEOTIDE SEQUENCE</scope>
</reference>
<comment type="caution">
    <text evidence="1">The sequence shown here is derived from an EMBL/GenBank/DDBJ whole genome shotgun (WGS) entry which is preliminary data.</text>
</comment>